<evidence type="ECO:0000313" key="3">
    <source>
        <dbReference type="Proteomes" id="UP000550354"/>
    </source>
</evidence>
<dbReference type="Proteomes" id="UP000550354">
    <property type="component" value="Unassembled WGS sequence"/>
</dbReference>
<evidence type="ECO:0000259" key="1">
    <source>
        <dbReference type="Pfam" id="PF20239"/>
    </source>
</evidence>
<dbReference type="PANTHER" id="PTHR47756:SF2">
    <property type="entry name" value="BLL6612 PROTEIN"/>
    <property type="match status" value="1"/>
</dbReference>
<comment type="caution">
    <text evidence="2">The sequence shown here is derived from an EMBL/GenBank/DDBJ whole genome shotgun (WGS) entry which is preliminary data.</text>
</comment>
<feature type="domain" description="DUF6596" evidence="1">
    <location>
        <begin position="149"/>
        <end position="243"/>
    </location>
</feature>
<dbReference type="InterPro" id="IPR046531">
    <property type="entry name" value="DUF6596"/>
</dbReference>
<reference evidence="2 3" key="1">
    <citation type="submission" date="2020-07" db="EMBL/GenBank/DDBJ databases">
        <title>Draft genome and description of Aeromicrobium phoceense strain Marseille-Q0843 isolated from healthy skin swab.</title>
        <authorList>
            <person name="Boxberger M."/>
            <person name="La Scola B."/>
        </authorList>
    </citation>
    <scope>NUCLEOTIDE SEQUENCE [LARGE SCALE GENOMIC DNA]</scope>
    <source>
        <strain evidence="2 3">Marseille-Q0843</strain>
    </source>
</reference>
<gene>
    <name evidence="2" type="ORF">H1W00_13050</name>
</gene>
<dbReference type="EMBL" id="JACEOG010000001">
    <property type="protein sequence ID" value="MBA4609407.1"/>
    <property type="molecule type" value="Genomic_DNA"/>
</dbReference>
<dbReference type="Pfam" id="PF20239">
    <property type="entry name" value="DUF6596"/>
    <property type="match status" value="1"/>
</dbReference>
<sequence>MTSQITMVLPLPPELRSARLSALASVAVHLRDLGAARVAVDQALADPDAAHDLLGSTARIAGLSPAHEAEPEDGDHVLTTLAACCHPALPEAARIALMLTTAAGLPVPDTAGAFSVPDDTMAQRIAWAENRARGALGAAIPEREAESHLGRVLDVLLLIFDDGIVHPNYSVDLPREALETARAVVQLFPDEQEPKALLALMLLTRARRDARLDDDGSLRALSRQDRSLWRQDEIQEGLFLLRGSQRDGRTGPYQIRASIQAAHVTAHEARDTDWNRLLALHDRLMQVSPSDAVALGRACAVAEVHGPETALESVERLGLDNHLFHATRAELLRRLDRTEEADRAWSAAVARVRSATEHQRLRGELER</sequence>
<accession>A0A838XHT0</accession>
<proteinExistence type="predicted"/>
<organism evidence="2 3">
    <name type="scientific">Aeromicrobium phoceense</name>
    <dbReference type="NCBI Taxonomy" id="2754045"/>
    <lineage>
        <taxon>Bacteria</taxon>
        <taxon>Bacillati</taxon>
        <taxon>Actinomycetota</taxon>
        <taxon>Actinomycetes</taxon>
        <taxon>Propionibacteriales</taxon>
        <taxon>Nocardioidaceae</taxon>
        <taxon>Aeromicrobium</taxon>
    </lineage>
</organism>
<dbReference type="PANTHER" id="PTHR47756">
    <property type="entry name" value="BLL6612 PROTEIN-RELATED"/>
    <property type="match status" value="1"/>
</dbReference>
<dbReference type="AlphaFoldDB" id="A0A838XHT0"/>
<keyword evidence="3" id="KW-1185">Reference proteome</keyword>
<evidence type="ECO:0000313" key="2">
    <source>
        <dbReference type="EMBL" id="MBA4609407.1"/>
    </source>
</evidence>
<dbReference type="RefSeq" id="WP_181756084.1">
    <property type="nucleotide sequence ID" value="NZ_JACEOG010000001.1"/>
</dbReference>
<protein>
    <submittedName>
        <fullName evidence="2">RNA polymerase sigma factor</fullName>
    </submittedName>
</protein>
<name>A0A838XHT0_9ACTN</name>